<evidence type="ECO:0000256" key="1">
    <source>
        <dbReference type="ARBA" id="ARBA00004141"/>
    </source>
</evidence>
<dbReference type="Proteomes" id="UP001498469">
    <property type="component" value="Unassembled WGS sequence"/>
</dbReference>
<dbReference type="EMBL" id="JAZHFS010000058">
    <property type="protein sequence ID" value="MEF2115392.1"/>
    <property type="molecule type" value="Genomic_DNA"/>
</dbReference>
<evidence type="ECO:0000313" key="8">
    <source>
        <dbReference type="Proteomes" id="UP001498469"/>
    </source>
</evidence>
<feature type="transmembrane region" description="Helical" evidence="5">
    <location>
        <begin position="421"/>
        <end position="440"/>
    </location>
</feature>
<evidence type="ECO:0000313" key="7">
    <source>
        <dbReference type="EMBL" id="MEF2115392.1"/>
    </source>
</evidence>
<feature type="transmembrane region" description="Helical" evidence="5">
    <location>
        <begin position="447"/>
        <end position="468"/>
    </location>
</feature>
<feature type="transmembrane region" description="Helical" evidence="5">
    <location>
        <begin position="346"/>
        <end position="369"/>
    </location>
</feature>
<feature type="transmembrane region" description="Helical" evidence="5">
    <location>
        <begin position="47"/>
        <end position="74"/>
    </location>
</feature>
<dbReference type="Pfam" id="PF13515">
    <property type="entry name" value="FUSC_2"/>
    <property type="match status" value="1"/>
</dbReference>
<keyword evidence="3 5" id="KW-1133">Transmembrane helix</keyword>
<keyword evidence="2 5" id="KW-0812">Transmembrane</keyword>
<reference evidence="7 8" key="1">
    <citation type="submission" date="2023-11" db="EMBL/GenBank/DDBJ databases">
        <title>Draft genome sequence of a psychrophilic Clostridium strain from permafrost water brine.</title>
        <authorList>
            <person name="Shcherbakova V.A."/>
            <person name="Trubitsyn V.E."/>
            <person name="Zakharyuk A.G."/>
        </authorList>
    </citation>
    <scope>NUCLEOTIDE SEQUENCE [LARGE SCALE GENOMIC DNA]</scope>
    <source>
        <strain evidence="7 8">14F</strain>
    </source>
</reference>
<evidence type="ECO:0000259" key="6">
    <source>
        <dbReference type="Pfam" id="PF13515"/>
    </source>
</evidence>
<feature type="transmembrane region" description="Helical" evidence="5">
    <location>
        <begin position="160"/>
        <end position="180"/>
    </location>
</feature>
<evidence type="ECO:0000256" key="3">
    <source>
        <dbReference type="ARBA" id="ARBA00022989"/>
    </source>
</evidence>
<feature type="transmembrane region" description="Helical" evidence="5">
    <location>
        <begin position="135"/>
        <end position="154"/>
    </location>
</feature>
<organism evidence="7 8">
    <name type="scientific">Clostridium frigoriphilum</name>
    <dbReference type="NCBI Taxonomy" id="443253"/>
    <lineage>
        <taxon>Bacteria</taxon>
        <taxon>Bacillati</taxon>
        <taxon>Bacillota</taxon>
        <taxon>Clostridia</taxon>
        <taxon>Eubacteriales</taxon>
        <taxon>Clostridiaceae</taxon>
        <taxon>Clostridium</taxon>
    </lineage>
</organism>
<evidence type="ECO:0000256" key="5">
    <source>
        <dbReference type="SAM" id="Phobius"/>
    </source>
</evidence>
<name>A0ABU7UVG4_9CLOT</name>
<comment type="caution">
    <text evidence="7">The sequence shown here is derived from an EMBL/GenBank/DDBJ whole genome shotgun (WGS) entry which is preliminary data.</text>
</comment>
<dbReference type="RefSeq" id="WP_216256034.1">
    <property type="nucleotide sequence ID" value="NZ_JAZHFS010000058.1"/>
</dbReference>
<dbReference type="InterPro" id="IPR049453">
    <property type="entry name" value="Memb_transporter_dom"/>
</dbReference>
<keyword evidence="4 5" id="KW-0472">Membrane</keyword>
<feature type="transmembrane region" description="Helical" evidence="5">
    <location>
        <begin position="398"/>
        <end position="415"/>
    </location>
</feature>
<evidence type="ECO:0000256" key="2">
    <source>
        <dbReference type="ARBA" id="ARBA00022692"/>
    </source>
</evidence>
<gene>
    <name evidence="7" type="ORF">SJI18_24285</name>
</gene>
<proteinExistence type="predicted"/>
<keyword evidence="8" id="KW-1185">Reference proteome</keyword>
<comment type="subcellular location">
    <subcellularLocation>
        <location evidence="1">Membrane</location>
        <topology evidence="1">Multi-pass membrane protein</topology>
    </subcellularLocation>
</comment>
<accession>A0ABU7UVG4</accession>
<protein>
    <submittedName>
        <fullName evidence="7">FUSC family protein</fullName>
    </submittedName>
</protein>
<feature type="transmembrane region" description="Helical" evidence="5">
    <location>
        <begin position="474"/>
        <end position="492"/>
    </location>
</feature>
<feature type="transmembrane region" description="Helical" evidence="5">
    <location>
        <begin position="86"/>
        <end position="103"/>
    </location>
</feature>
<sequence>MLKKDKQRSVFLFVFNTLLTTIKQTLKINKTPSSWQKAIGAAICAGFPLIIGILVGQLNMGLLGVIGSFTYLYVFNEPYAERSKKIFFVAIGISFSVALGTLVAPYPILVVLLVGLIGTTSTFIFGVIRIPGPAALFFVLSFVMTTGMPINPSLAAIRTAIVLMSGSFAWIISMIGCFFNPHGPEVKAVKEVYLALVAFSEAIGSENINSVRQRTVNALKESEQTLLKGYISWKNSLLFNKLSLLNDQANMLFLEMLELYNGETKLPKELCEMIRKLSMGIKLNDGEKIIIDQLPKEIDQNYHDFLDIIYDTEAIINLPLIYIGHGIKISKPSLRMKFIKACDKDSIVFINAIRFGIVLSISTIIAFYFPFNRPYWIPLSCTSVMLGSTIMSTFHRAIQRACGTIIGLMLGINILKLQPEGYMIAIIIVCLTILVELLIAKNFGLSVVFITPITLLLASVSNAHTVIYFAKARITDILIGSLIGLIGTYIIGRRSASSRLPGLTAKLIRNQSQLLVQLTSNRGPDISDCTKFIKEKMQINLMNFKMAYTTALGEIPNNQEMLELMWPTVFSTEHVCYLLDTCCAKKGYLNLADEKLAQLLQVFEKMATAIEQKQVIQNKNVAILNGKSNICLEIKLLQDAIIANSIHI</sequence>
<evidence type="ECO:0000256" key="4">
    <source>
        <dbReference type="ARBA" id="ARBA00023136"/>
    </source>
</evidence>
<feature type="domain" description="Integral membrane bound transporter" evidence="6">
    <location>
        <begin position="362"/>
        <end position="486"/>
    </location>
</feature>